<reference evidence="1" key="1">
    <citation type="submission" date="2018-11" db="EMBL/GenBank/DDBJ databases">
        <authorList>
            <consortium name="Pathogen Informatics"/>
        </authorList>
    </citation>
    <scope>NUCLEOTIDE SEQUENCE</scope>
</reference>
<sequence length="249" mass="27360">MYRRQNKKGTHGRWASAFQTNQSFGCRAASVRFRSAPLPTIRALSYLPLADSPDEAGSSDLRKSTRSPAVLLHFTDITKSPYDFGFGRLNLAMAFSDDFHDRRRMLDGHSDQVDATSVTDGQLLEMVARCGKQPVEAENNIATHRMLNKGGGDIQEQATSEADGLRVGGCAVCCATLKSSLEVYAKKVSRGVVRRKKFFADSGDRLNTKLNRCLSTMDLIAYGIGKASSGESVRKCTAEVKLFVLKMHN</sequence>
<keyword evidence="2" id="KW-1185">Reference proteome</keyword>
<gene>
    <name evidence="1" type="ORF">PXEA_LOCUS12900</name>
</gene>
<evidence type="ECO:0000313" key="1">
    <source>
        <dbReference type="EMBL" id="VEL19460.1"/>
    </source>
</evidence>
<dbReference type="AlphaFoldDB" id="A0A3S5CGK6"/>
<evidence type="ECO:0000313" key="2">
    <source>
        <dbReference type="Proteomes" id="UP000784294"/>
    </source>
</evidence>
<dbReference type="Proteomes" id="UP000784294">
    <property type="component" value="Unassembled WGS sequence"/>
</dbReference>
<organism evidence="1 2">
    <name type="scientific">Protopolystoma xenopodis</name>
    <dbReference type="NCBI Taxonomy" id="117903"/>
    <lineage>
        <taxon>Eukaryota</taxon>
        <taxon>Metazoa</taxon>
        <taxon>Spiralia</taxon>
        <taxon>Lophotrochozoa</taxon>
        <taxon>Platyhelminthes</taxon>
        <taxon>Monogenea</taxon>
        <taxon>Polyopisthocotylea</taxon>
        <taxon>Polystomatidea</taxon>
        <taxon>Polystomatidae</taxon>
        <taxon>Protopolystoma</taxon>
    </lineage>
</organism>
<comment type="caution">
    <text evidence="1">The sequence shown here is derived from an EMBL/GenBank/DDBJ whole genome shotgun (WGS) entry which is preliminary data.</text>
</comment>
<protein>
    <submittedName>
        <fullName evidence="1">Uncharacterized protein</fullName>
    </submittedName>
</protein>
<proteinExistence type="predicted"/>
<dbReference type="EMBL" id="CAAALY010041676">
    <property type="protein sequence ID" value="VEL19460.1"/>
    <property type="molecule type" value="Genomic_DNA"/>
</dbReference>
<accession>A0A3S5CGK6</accession>
<name>A0A3S5CGK6_9PLAT</name>